<dbReference type="Proteomes" id="UP001497444">
    <property type="component" value="Chromosome 2"/>
</dbReference>
<dbReference type="SMART" id="SM00220">
    <property type="entry name" value="S_TKc"/>
    <property type="match status" value="2"/>
</dbReference>
<keyword evidence="7 12" id="KW-0547">Nucleotide-binding</keyword>
<feature type="domain" description="Protein kinase" evidence="15">
    <location>
        <begin position="624"/>
        <end position="898"/>
    </location>
</feature>
<organism evidence="16 17">
    <name type="scientific">Sphagnum jensenii</name>
    <dbReference type="NCBI Taxonomy" id="128206"/>
    <lineage>
        <taxon>Eukaryota</taxon>
        <taxon>Viridiplantae</taxon>
        <taxon>Streptophyta</taxon>
        <taxon>Embryophyta</taxon>
        <taxon>Bryophyta</taxon>
        <taxon>Sphagnophytina</taxon>
        <taxon>Sphagnopsida</taxon>
        <taxon>Sphagnales</taxon>
        <taxon>Sphagnaceae</taxon>
        <taxon>Sphagnum</taxon>
    </lineage>
</organism>
<dbReference type="SUPFAM" id="SSF52047">
    <property type="entry name" value="RNI-like"/>
    <property type="match status" value="1"/>
</dbReference>
<evidence type="ECO:0000313" key="17">
    <source>
        <dbReference type="Proteomes" id="UP001497444"/>
    </source>
</evidence>
<evidence type="ECO:0000259" key="15">
    <source>
        <dbReference type="PROSITE" id="PS50011"/>
    </source>
</evidence>
<gene>
    <name evidence="16" type="ORF">CSSPJE1EN1_LOCUS14328</name>
</gene>
<dbReference type="PROSITE" id="PS00107">
    <property type="entry name" value="PROTEIN_KINASE_ATP"/>
    <property type="match status" value="2"/>
</dbReference>
<dbReference type="PROSITE" id="PS50011">
    <property type="entry name" value="PROTEIN_KINASE_DOM"/>
    <property type="match status" value="2"/>
</dbReference>
<dbReference type="InterPro" id="IPR001245">
    <property type="entry name" value="Ser-Thr/Tyr_kinase_cat_dom"/>
</dbReference>
<keyword evidence="10 13" id="KW-1133">Transmembrane helix</keyword>
<evidence type="ECO:0000256" key="12">
    <source>
        <dbReference type="PROSITE-ProRule" id="PRU10141"/>
    </source>
</evidence>
<dbReference type="PANTHER" id="PTHR48006">
    <property type="entry name" value="LEUCINE-RICH REPEAT-CONTAINING PROTEIN DDB_G0281931-RELATED"/>
    <property type="match status" value="1"/>
</dbReference>
<keyword evidence="8" id="KW-0418">Kinase</keyword>
<feature type="transmembrane region" description="Helical" evidence="13">
    <location>
        <begin position="562"/>
        <end position="586"/>
    </location>
</feature>
<keyword evidence="6" id="KW-0677">Repeat</keyword>
<keyword evidence="3" id="KW-0433">Leucine-rich repeat</keyword>
<proteinExistence type="predicted"/>
<sequence length="1312" mass="145728">MGRSYMLLISSPSMSLVVALLMMFVSDVRSQTEPPPNPCNSFFVSTTEAEANAVAALYTGWGILSAMEGKEDRDPCFSGWKGVICVWQTEVELGTCYQYRVIGLELIGMGLRGNISGAIGNLRNLQIVTITGNPGLTGNLPSEIGSLTNLTVLDLHDNNFTGVIPNLARLGNLNKLSLNGNAFSGSIEHVFQGLNGPFWMSMDLSSNQFTGGIPGITTGLDNIPYLFGNLLNVSHNHIGGYFNISNPFSEGGLYTLDLSFNNISGDISTLIFCSQDNNSNPFIGPLCNLETLLINNNHFSGKLPDFSTCLGPIINLDVSNNQFNGIIPPSIWNISRNLTNLNLSGNNFSGNLPRVTNPQNVLETLSMSKNQLNGELPDLSSFPQLKTLDFSDNQFNGSISPSIWSIIPKLNVLNLSNNKLHGKLPTMKDLQYCPNSLKSLNLGGNKLTGLFPSNLFNCSFVLQEVNFDNNNFYGVLDLQINLTKYLVFGTLISMVDNSIIQLNPSWESGIYSPVLLGGNPCCSIVASENPTPNQQQNCRYNSSTIQIVLYKSYNSHELHKKLAWILSTILPSFVFLSGIIFIIIYWKYHKNMSAFREIQKEFAKQQVQPILYSYNVLKVATKDFHPSNKLGEGGFGAVYKGILLDGTHVVVKLLNKSHQQVSEFLNEIVLMTSVRHKNLVKVKGCSLQGTQRLIVFEFVENKNLAEALWDRPIKNVLLLDWTMRFNICVGIAHGLIYLHEYLQPRIIHRDIKASNILLDKDLNPKIADFGLARLFPEDISHLSTAHIAGTMGYLSPEYATLGKLTKKVDVFSYGVLLLEIVSGRKNIDLSLETDKIYLLEWAHSLREQDKLFDLIDQQLNNNILDDEAQRVIDVALLCVQTSCSRRPLMSHVLAMLLNGVDMEDVSKETNSTHEMEISSLLGFHHVVPNNHGSSASSPSSPLSCSPSSFFTSSTSSCKETKQRGINIRDSLKAWSWQVHEFAKQQVQPILYSYDVLKVATKDFHPSNKLGEGGFGAVYKGILPNGTNVAVKLLNKSHQGVNEFLNEIVLMIGVSHKNLVKVKGCSLRATLRLIVFEYVENDNLVEALWGQQIKNVLFLDWTMRFNICVGIVHGLFHLHEYLQPHIIHRDIKGANILLDKDLNPKIADFGLARLFPEDISHLSTTHIAGTMGYLSPEYAILGQLSEKVDVFSYGVLLLEIVSGRKNIDLSLETNKIYLLQWACSLHEQDRLTDLIDQRLNNNVSDDEAQRVINVALLCVQTLATRRPSMSHVLAMLLNEVDVEVVSKKANQIHEMDVLHLLGSNSSLSPSGLI</sequence>
<protein>
    <recommendedName>
        <fullName evidence="15">Protein kinase domain-containing protein</fullName>
    </recommendedName>
</protein>
<keyword evidence="5 13" id="KW-0812">Transmembrane</keyword>
<dbReference type="Pfam" id="PF07714">
    <property type="entry name" value="PK_Tyr_Ser-Thr"/>
    <property type="match status" value="1"/>
</dbReference>
<feature type="binding site" evidence="12">
    <location>
        <position position="1031"/>
    </location>
    <ligand>
        <name>ATP</name>
        <dbReference type="ChEBI" id="CHEBI:30616"/>
    </ligand>
</feature>
<evidence type="ECO:0000256" key="13">
    <source>
        <dbReference type="SAM" id="Phobius"/>
    </source>
</evidence>
<keyword evidence="9 12" id="KW-0067">ATP-binding</keyword>
<feature type="domain" description="Protein kinase" evidence="15">
    <location>
        <begin position="1003"/>
        <end position="1277"/>
    </location>
</feature>
<dbReference type="Pfam" id="PF00069">
    <property type="entry name" value="Pkinase"/>
    <property type="match status" value="1"/>
</dbReference>
<evidence type="ECO:0000256" key="4">
    <source>
        <dbReference type="ARBA" id="ARBA00022679"/>
    </source>
</evidence>
<evidence type="ECO:0000256" key="3">
    <source>
        <dbReference type="ARBA" id="ARBA00022614"/>
    </source>
</evidence>
<evidence type="ECO:0000256" key="7">
    <source>
        <dbReference type="ARBA" id="ARBA00022741"/>
    </source>
</evidence>
<evidence type="ECO:0000256" key="5">
    <source>
        <dbReference type="ARBA" id="ARBA00022692"/>
    </source>
</evidence>
<dbReference type="SMART" id="SM00369">
    <property type="entry name" value="LRR_TYP"/>
    <property type="match status" value="5"/>
</dbReference>
<evidence type="ECO:0000256" key="2">
    <source>
        <dbReference type="ARBA" id="ARBA00022527"/>
    </source>
</evidence>
<evidence type="ECO:0000256" key="8">
    <source>
        <dbReference type="ARBA" id="ARBA00022777"/>
    </source>
</evidence>
<keyword evidence="11 13" id="KW-0472">Membrane</keyword>
<evidence type="ECO:0000256" key="1">
    <source>
        <dbReference type="ARBA" id="ARBA00004370"/>
    </source>
</evidence>
<dbReference type="InterPro" id="IPR003591">
    <property type="entry name" value="Leu-rich_rpt_typical-subtyp"/>
</dbReference>
<dbReference type="CDD" id="cd14066">
    <property type="entry name" value="STKc_IRAK"/>
    <property type="match status" value="2"/>
</dbReference>
<evidence type="ECO:0000256" key="14">
    <source>
        <dbReference type="SAM" id="SignalP"/>
    </source>
</evidence>
<dbReference type="InterPro" id="IPR051824">
    <property type="entry name" value="LRR_Rcpt-Like_S/T_Kinase"/>
</dbReference>
<keyword evidence="14" id="KW-0732">Signal</keyword>
<accession>A0ABP0WPR0</accession>
<evidence type="ECO:0000313" key="16">
    <source>
        <dbReference type="EMBL" id="CAK9268850.1"/>
    </source>
</evidence>
<name>A0ABP0WPR0_9BRYO</name>
<keyword evidence="4" id="KW-0808">Transferase</keyword>
<evidence type="ECO:0000256" key="9">
    <source>
        <dbReference type="ARBA" id="ARBA00022840"/>
    </source>
</evidence>
<dbReference type="InterPro" id="IPR000719">
    <property type="entry name" value="Prot_kinase_dom"/>
</dbReference>
<dbReference type="InterPro" id="IPR008271">
    <property type="entry name" value="Ser/Thr_kinase_AS"/>
</dbReference>
<dbReference type="Gene3D" id="3.30.200.20">
    <property type="entry name" value="Phosphorylase Kinase, domain 1"/>
    <property type="match status" value="2"/>
</dbReference>
<dbReference type="Gene3D" id="3.80.10.10">
    <property type="entry name" value="Ribonuclease Inhibitor"/>
    <property type="match status" value="2"/>
</dbReference>
<reference evidence="16 17" key="1">
    <citation type="submission" date="2024-02" db="EMBL/GenBank/DDBJ databases">
        <authorList>
            <consortium name="ELIXIR-Norway"/>
            <consortium name="Elixir Norway"/>
        </authorList>
    </citation>
    <scope>NUCLEOTIDE SEQUENCE [LARGE SCALE GENOMIC DNA]</scope>
</reference>
<feature type="binding site" evidence="12">
    <location>
        <position position="652"/>
    </location>
    <ligand>
        <name>ATP</name>
        <dbReference type="ChEBI" id="CHEBI:30616"/>
    </ligand>
</feature>
<evidence type="ECO:0000256" key="6">
    <source>
        <dbReference type="ARBA" id="ARBA00022737"/>
    </source>
</evidence>
<dbReference type="InterPro" id="IPR011009">
    <property type="entry name" value="Kinase-like_dom_sf"/>
</dbReference>
<comment type="subcellular location">
    <subcellularLocation>
        <location evidence="1">Membrane</location>
    </subcellularLocation>
</comment>
<feature type="chain" id="PRO_5045823979" description="Protein kinase domain-containing protein" evidence="14">
    <location>
        <begin position="31"/>
        <end position="1312"/>
    </location>
</feature>
<dbReference type="SUPFAM" id="SSF56112">
    <property type="entry name" value="Protein kinase-like (PK-like)"/>
    <property type="match status" value="2"/>
</dbReference>
<evidence type="ECO:0000256" key="11">
    <source>
        <dbReference type="ARBA" id="ARBA00023136"/>
    </source>
</evidence>
<feature type="signal peptide" evidence="14">
    <location>
        <begin position="1"/>
        <end position="30"/>
    </location>
</feature>
<dbReference type="PROSITE" id="PS51450">
    <property type="entry name" value="LRR"/>
    <property type="match status" value="3"/>
</dbReference>
<dbReference type="PANTHER" id="PTHR48006:SF34">
    <property type="entry name" value="OS08G0203700 PROTEIN"/>
    <property type="match status" value="1"/>
</dbReference>
<keyword evidence="17" id="KW-1185">Reference proteome</keyword>
<dbReference type="PROSITE" id="PS00108">
    <property type="entry name" value="PROTEIN_KINASE_ST"/>
    <property type="match status" value="2"/>
</dbReference>
<evidence type="ECO:0000256" key="10">
    <source>
        <dbReference type="ARBA" id="ARBA00022989"/>
    </source>
</evidence>
<dbReference type="InterPro" id="IPR001611">
    <property type="entry name" value="Leu-rich_rpt"/>
</dbReference>
<dbReference type="InterPro" id="IPR032675">
    <property type="entry name" value="LRR_dom_sf"/>
</dbReference>
<dbReference type="EMBL" id="OZ020097">
    <property type="protein sequence ID" value="CAK9268850.1"/>
    <property type="molecule type" value="Genomic_DNA"/>
</dbReference>
<dbReference type="Pfam" id="PF00560">
    <property type="entry name" value="LRR_1"/>
    <property type="match status" value="5"/>
</dbReference>
<dbReference type="Gene3D" id="1.10.510.10">
    <property type="entry name" value="Transferase(Phosphotransferase) domain 1"/>
    <property type="match status" value="2"/>
</dbReference>
<keyword evidence="2" id="KW-0723">Serine/threonine-protein kinase</keyword>
<dbReference type="InterPro" id="IPR017441">
    <property type="entry name" value="Protein_kinase_ATP_BS"/>
</dbReference>